<name>A0A151SWM9_CAJCA</name>
<organism evidence="1 2">
    <name type="scientific">Cajanus cajan</name>
    <name type="common">Pigeon pea</name>
    <name type="synonym">Cajanus indicus</name>
    <dbReference type="NCBI Taxonomy" id="3821"/>
    <lineage>
        <taxon>Eukaryota</taxon>
        <taxon>Viridiplantae</taxon>
        <taxon>Streptophyta</taxon>
        <taxon>Embryophyta</taxon>
        <taxon>Tracheophyta</taxon>
        <taxon>Spermatophyta</taxon>
        <taxon>Magnoliopsida</taxon>
        <taxon>eudicotyledons</taxon>
        <taxon>Gunneridae</taxon>
        <taxon>Pentapetalae</taxon>
        <taxon>rosids</taxon>
        <taxon>fabids</taxon>
        <taxon>Fabales</taxon>
        <taxon>Fabaceae</taxon>
        <taxon>Papilionoideae</taxon>
        <taxon>50 kb inversion clade</taxon>
        <taxon>NPAAA clade</taxon>
        <taxon>indigoferoid/millettioid clade</taxon>
        <taxon>Phaseoleae</taxon>
        <taxon>Cajanus</taxon>
    </lineage>
</organism>
<protein>
    <submittedName>
        <fullName evidence="1">Ribonuclease H protein At1g65750 family</fullName>
    </submittedName>
</protein>
<dbReference type="InterPro" id="IPR036691">
    <property type="entry name" value="Endo/exonu/phosph_ase_sf"/>
</dbReference>
<dbReference type="Proteomes" id="UP000075243">
    <property type="component" value="Chromosome 10"/>
</dbReference>
<keyword evidence="2" id="KW-1185">Reference proteome</keyword>
<dbReference type="Gramene" id="C.cajan_14206.t">
    <property type="protein sequence ID" value="C.cajan_14206.t"/>
    <property type="gene ID" value="C.cajan_14206"/>
</dbReference>
<accession>A0A151SWM9</accession>
<dbReference type="PANTHER" id="PTHR33116">
    <property type="entry name" value="REVERSE TRANSCRIPTASE ZINC-BINDING DOMAIN-CONTAINING PROTEIN-RELATED-RELATED"/>
    <property type="match status" value="1"/>
</dbReference>
<evidence type="ECO:0000313" key="1">
    <source>
        <dbReference type="EMBL" id="KYP59202.1"/>
    </source>
</evidence>
<dbReference type="AlphaFoldDB" id="A0A151SWM9"/>
<sequence length="218" mass="25318">MNDVIKEYDVGVLCLLETHINGRRAKQVASRIKLDGVHIVDTHGKAGDIWCLWDSKKWDLDIVTQSSQFIHIKVRRGDSQWFCTFVYASPHPQFCIDLWREFCSLASGIDRPWALMGYFNAVLKIFDIMINEEIKPKNLGKYLGIPLHHSRVNRATYSGIIEKVTQRLNNWKAKSLSFARRLTLTKSVLTALPSYTMQTIWLPRNICHDIDKKNRQFL</sequence>
<evidence type="ECO:0000313" key="2">
    <source>
        <dbReference type="Proteomes" id="UP000075243"/>
    </source>
</evidence>
<gene>
    <name evidence="1" type="ORF">KK1_014634</name>
</gene>
<proteinExistence type="predicted"/>
<reference evidence="1 2" key="1">
    <citation type="journal article" date="2012" name="Nat. Biotechnol.">
        <title>Draft genome sequence of pigeonpea (Cajanus cajan), an orphan legume crop of resource-poor farmers.</title>
        <authorList>
            <person name="Varshney R.K."/>
            <person name="Chen W."/>
            <person name="Li Y."/>
            <person name="Bharti A.K."/>
            <person name="Saxena R.K."/>
            <person name="Schlueter J.A."/>
            <person name="Donoghue M.T."/>
            <person name="Azam S."/>
            <person name="Fan G."/>
            <person name="Whaley A.M."/>
            <person name="Farmer A.D."/>
            <person name="Sheridan J."/>
            <person name="Iwata A."/>
            <person name="Tuteja R."/>
            <person name="Penmetsa R.V."/>
            <person name="Wu W."/>
            <person name="Upadhyaya H.D."/>
            <person name="Yang S.P."/>
            <person name="Shah T."/>
            <person name="Saxena K.B."/>
            <person name="Michael T."/>
            <person name="McCombie W.R."/>
            <person name="Yang B."/>
            <person name="Zhang G."/>
            <person name="Yang H."/>
            <person name="Wang J."/>
            <person name="Spillane C."/>
            <person name="Cook D.R."/>
            <person name="May G.D."/>
            <person name="Xu X."/>
            <person name="Jackson S.A."/>
        </authorList>
    </citation>
    <scope>NUCLEOTIDE SEQUENCE [LARGE SCALE GENOMIC DNA]</scope>
    <source>
        <strain evidence="2">cv. Asha</strain>
    </source>
</reference>
<dbReference type="PANTHER" id="PTHR33116:SF70">
    <property type="entry name" value="NON-LTR RETROELEMENT REVERSE TRANSCRIPTASE-LIKE PROTEIN"/>
    <property type="match status" value="1"/>
</dbReference>
<dbReference type="SUPFAM" id="SSF56219">
    <property type="entry name" value="DNase I-like"/>
    <property type="match status" value="1"/>
</dbReference>
<dbReference type="EMBL" id="CM003612">
    <property type="protein sequence ID" value="KYP59202.1"/>
    <property type="molecule type" value="Genomic_DNA"/>
</dbReference>
<dbReference type="Gene3D" id="3.60.10.10">
    <property type="entry name" value="Endonuclease/exonuclease/phosphatase"/>
    <property type="match status" value="1"/>
</dbReference>